<dbReference type="HAMAP" id="MF_00142">
    <property type="entry name" value="CyaY"/>
    <property type="match status" value="1"/>
</dbReference>
<keyword evidence="3 4" id="KW-0408">Iron</keyword>
<evidence type="ECO:0000256" key="4">
    <source>
        <dbReference type="HAMAP-Rule" id="MF_00142"/>
    </source>
</evidence>
<comment type="similarity">
    <text evidence="1 4">Belongs to the frataxin family.</text>
</comment>
<dbReference type="Gene3D" id="3.30.920.10">
    <property type="entry name" value="Frataxin/CyaY"/>
    <property type="match status" value="1"/>
</dbReference>
<organism evidence="5 6">
    <name type="scientific">Azohydromonas caseinilytica</name>
    <dbReference type="NCBI Taxonomy" id="2728836"/>
    <lineage>
        <taxon>Bacteria</taxon>
        <taxon>Pseudomonadati</taxon>
        <taxon>Pseudomonadota</taxon>
        <taxon>Betaproteobacteria</taxon>
        <taxon>Burkholderiales</taxon>
        <taxon>Sphaerotilaceae</taxon>
        <taxon>Azohydromonas</taxon>
    </lineage>
</organism>
<dbReference type="SUPFAM" id="SSF55387">
    <property type="entry name" value="Frataxin/Nqo15-like"/>
    <property type="match status" value="1"/>
</dbReference>
<protein>
    <recommendedName>
        <fullName evidence="4">Iron-sulfur cluster assembly protein CyaY</fullName>
    </recommendedName>
</protein>
<sequence>MSTAATTTPLSDLEYRRITSAILSNVEAAVDAWLEADLIDIDTRRSGGLLELVFPNSSHIVLNTQPPLQELWMAARSGGFHYRHAEGRWLDREGREFFEALSACASEQAGQGLKFAPAH</sequence>
<dbReference type="NCBIfam" id="TIGR03421">
    <property type="entry name" value="FeS_CyaY"/>
    <property type="match status" value="1"/>
</dbReference>
<reference evidence="5 6" key="1">
    <citation type="submission" date="2020-04" db="EMBL/GenBank/DDBJ databases">
        <title>Azohydromonas sp. isolated from soil.</title>
        <authorList>
            <person name="Dahal R.H."/>
        </authorList>
    </citation>
    <scope>NUCLEOTIDE SEQUENCE [LARGE SCALE GENOMIC DNA]</scope>
    <source>
        <strain evidence="5 6">G-1-1-14</strain>
    </source>
</reference>
<dbReference type="GO" id="GO:0005737">
    <property type="term" value="C:cytoplasm"/>
    <property type="evidence" value="ECO:0007669"/>
    <property type="project" value="UniProtKB-ARBA"/>
</dbReference>
<dbReference type="GO" id="GO:0016226">
    <property type="term" value="P:iron-sulfur cluster assembly"/>
    <property type="evidence" value="ECO:0007669"/>
    <property type="project" value="UniProtKB-UniRule"/>
</dbReference>
<name>A0A848F7Q4_9BURK</name>
<accession>A0A848F7Q4</accession>
<dbReference type="AlphaFoldDB" id="A0A848F7Q4"/>
<gene>
    <name evidence="4 5" type="primary">cyaY</name>
    <name evidence="5" type="ORF">HHL10_14235</name>
</gene>
<dbReference type="InterPro" id="IPR020895">
    <property type="entry name" value="Frataxin_CS"/>
</dbReference>
<comment type="caution">
    <text evidence="5">The sequence shown here is derived from an EMBL/GenBank/DDBJ whole genome shotgun (WGS) entry which is preliminary data.</text>
</comment>
<proteinExistence type="inferred from homology"/>
<dbReference type="GO" id="GO:0008199">
    <property type="term" value="F:ferric iron binding"/>
    <property type="evidence" value="ECO:0007669"/>
    <property type="project" value="InterPro"/>
</dbReference>
<dbReference type="PROSITE" id="PS50810">
    <property type="entry name" value="FRATAXIN_2"/>
    <property type="match status" value="1"/>
</dbReference>
<dbReference type="Proteomes" id="UP000574067">
    <property type="component" value="Unassembled WGS sequence"/>
</dbReference>
<dbReference type="InterPro" id="IPR002908">
    <property type="entry name" value="Frataxin/CyaY"/>
</dbReference>
<keyword evidence="6" id="KW-1185">Reference proteome</keyword>
<evidence type="ECO:0000313" key="5">
    <source>
        <dbReference type="EMBL" id="NML16137.1"/>
    </source>
</evidence>
<dbReference type="InterPro" id="IPR036524">
    <property type="entry name" value="Frataxin/CyaY_sf"/>
</dbReference>
<evidence type="ECO:0000256" key="3">
    <source>
        <dbReference type="ARBA" id="ARBA00023004"/>
    </source>
</evidence>
<dbReference type="RefSeq" id="WP_169161030.1">
    <property type="nucleotide sequence ID" value="NZ_JABBFW010000008.1"/>
</dbReference>
<evidence type="ECO:0000256" key="2">
    <source>
        <dbReference type="ARBA" id="ARBA00022723"/>
    </source>
</evidence>
<comment type="function">
    <text evidence="4">Involved in iron-sulfur (Fe-S) cluster assembly. May act as a regulator of Fe-S biogenesis.</text>
</comment>
<dbReference type="PROSITE" id="PS01344">
    <property type="entry name" value="FRATAXIN_1"/>
    <property type="match status" value="1"/>
</dbReference>
<dbReference type="InterPro" id="IPR047584">
    <property type="entry name" value="CyaY"/>
</dbReference>
<dbReference type="EMBL" id="JABBFW010000008">
    <property type="protein sequence ID" value="NML16137.1"/>
    <property type="molecule type" value="Genomic_DNA"/>
</dbReference>
<dbReference type="Pfam" id="PF01491">
    <property type="entry name" value="Frataxin_Cyay"/>
    <property type="match status" value="1"/>
</dbReference>
<dbReference type="SMART" id="SM01219">
    <property type="entry name" value="Frataxin_Cyay"/>
    <property type="match status" value="1"/>
</dbReference>
<evidence type="ECO:0000256" key="1">
    <source>
        <dbReference type="ARBA" id="ARBA00008183"/>
    </source>
</evidence>
<keyword evidence="2 4" id="KW-0479">Metal-binding</keyword>
<evidence type="ECO:0000313" key="6">
    <source>
        <dbReference type="Proteomes" id="UP000574067"/>
    </source>
</evidence>